<organism evidence="3 4">
    <name type="scientific">Tenacibaculum singaporense</name>
    <dbReference type="NCBI Taxonomy" id="2358479"/>
    <lineage>
        <taxon>Bacteria</taxon>
        <taxon>Pseudomonadati</taxon>
        <taxon>Bacteroidota</taxon>
        <taxon>Flavobacteriia</taxon>
        <taxon>Flavobacteriales</taxon>
        <taxon>Flavobacteriaceae</taxon>
        <taxon>Tenacibaculum</taxon>
    </lineage>
</organism>
<proteinExistence type="predicted"/>
<gene>
    <name evidence="3" type="ORF">D6T69_15730</name>
</gene>
<dbReference type="Proteomes" id="UP000274593">
    <property type="component" value="Chromosome"/>
</dbReference>
<keyword evidence="4" id="KW-1185">Reference proteome</keyword>
<dbReference type="AlphaFoldDB" id="A0A3Q8RQF2"/>
<evidence type="ECO:0000313" key="4">
    <source>
        <dbReference type="Proteomes" id="UP000274593"/>
    </source>
</evidence>
<dbReference type="KEGG" id="tsig:D6T69_15730"/>
<evidence type="ECO:0008006" key="5">
    <source>
        <dbReference type="Google" id="ProtNLM"/>
    </source>
</evidence>
<sequence length="309" mass="35219">MKTITPFCFATLFAFNIYSQETIRIPDIGLEECLINLKIDSNGLNGSITISDAEYVTNLNINDPVTNKDLPNVYSKIKDLTGLESFPNLKRLDCFGNEITKIDLSQSSSISFLNCSENKIERLDVSKNPNLTYISCDYNKLTSLILGENPNIQSLYASYNQLTTLDVSNCPNLESMDVTGNKIKTIIVSKEQLANIPQGWYKDEKTTYATSNGVVADNKVTEEIVEEIVVEEAEKKTVKTTESKPEEVKKPVQKYAESFKQLVISEYEKSVLNEKYLKQIREDLMHKYDIKDEEITKWIEQYSKLHKTE</sequence>
<evidence type="ECO:0000256" key="2">
    <source>
        <dbReference type="ARBA" id="ARBA00022737"/>
    </source>
</evidence>
<evidence type="ECO:0000256" key="1">
    <source>
        <dbReference type="ARBA" id="ARBA00022614"/>
    </source>
</evidence>
<reference evidence="3 4" key="1">
    <citation type="submission" date="2018-09" db="EMBL/GenBank/DDBJ databases">
        <title>Insights into the microbiota of Asian seabass (Lates calcarifer) with tenacibaculosis symptoms and description of sp. nov. Tenacibaculum singaporense.</title>
        <authorList>
            <person name="Miyake S."/>
            <person name="Soh M."/>
            <person name="Azman M.N."/>
            <person name="Ngoh S.Y."/>
            <person name="Orban L."/>
        </authorList>
    </citation>
    <scope>NUCLEOTIDE SEQUENCE [LARGE SCALE GENOMIC DNA]</scope>
    <source>
        <strain evidence="3 4">DSM 106434</strain>
    </source>
</reference>
<dbReference type="PANTHER" id="PTHR47566:SF1">
    <property type="entry name" value="PROTEIN NUD1"/>
    <property type="match status" value="1"/>
</dbReference>
<keyword evidence="1" id="KW-0433">Leucine-rich repeat</keyword>
<protein>
    <recommendedName>
        <fullName evidence="5">Leucine-rich repeat domain-containing protein</fullName>
    </recommendedName>
</protein>
<keyword evidence="2" id="KW-0677">Repeat</keyword>
<dbReference type="EMBL" id="CP032548">
    <property type="protein sequence ID" value="AZJ36910.1"/>
    <property type="molecule type" value="Genomic_DNA"/>
</dbReference>
<dbReference type="InterPro" id="IPR032675">
    <property type="entry name" value="LRR_dom_sf"/>
</dbReference>
<name>A0A3Q8RQF2_9FLAO</name>
<accession>A0A3Q8RQF2</accession>
<dbReference type="InterPro" id="IPR052574">
    <property type="entry name" value="CDIRP"/>
</dbReference>
<dbReference type="SUPFAM" id="SSF52058">
    <property type="entry name" value="L domain-like"/>
    <property type="match status" value="1"/>
</dbReference>
<dbReference type="PANTHER" id="PTHR47566">
    <property type="match status" value="1"/>
</dbReference>
<dbReference type="Gene3D" id="3.80.10.10">
    <property type="entry name" value="Ribonuclease Inhibitor"/>
    <property type="match status" value="1"/>
</dbReference>
<evidence type="ECO:0000313" key="3">
    <source>
        <dbReference type="EMBL" id="AZJ36910.1"/>
    </source>
</evidence>
<dbReference type="GO" id="GO:0035591">
    <property type="term" value="F:signaling adaptor activity"/>
    <property type="evidence" value="ECO:0007669"/>
    <property type="project" value="TreeGrafter"/>
</dbReference>